<keyword evidence="2" id="KW-0677">Repeat</keyword>
<evidence type="ECO:0000313" key="5">
    <source>
        <dbReference type="EnsemblMetazoa" id="SMAR010200-PA"/>
    </source>
</evidence>
<dbReference type="SMART" id="SM00369">
    <property type="entry name" value="LRR_TYP"/>
    <property type="match status" value="5"/>
</dbReference>
<dbReference type="PANTHER" id="PTHR10947:SF3">
    <property type="entry name" value="LEUCINE-RICH REPEAT-CONTAINING PROTEIN 47"/>
    <property type="match status" value="1"/>
</dbReference>
<evidence type="ECO:0000259" key="4">
    <source>
        <dbReference type="SMART" id="SM00873"/>
    </source>
</evidence>
<feature type="compositionally biased region" description="Basic residues" evidence="3">
    <location>
        <begin position="253"/>
        <end position="263"/>
    </location>
</feature>
<protein>
    <recommendedName>
        <fullName evidence="4">B3/B4 tRNA-binding domain-containing protein</fullName>
    </recommendedName>
</protein>
<dbReference type="GO" id="GO:0003723">
    <property type="term" value="F:RNA binding"/>
    <property type="evidence" value="ECO:0007669"/>
    <property type="project" value="InterPro"/>
</dbReference>
<reference evidence="5" key="2">
    <citation type="submission" date="2015-02" db="UniProtKB">
        <authorList>
            <consortium name="EnsemblMetazoa"/>
        </authorList>
    </citation>
    <scope>IDENTIFICATION</scope>
</reference>
<dbReference type="InterPro" id="IPR045060">
    <property type="entry name" value="Phe-tRNA-ligase_IIc_bsu"/>
</dbReference>
<dbReference type="Proteomes" id="UP000014500">
    <property type="component" value="Unassembled WGS sequence"/>
</dbReference>
<accession>T1J910</accession>
<dbReference type="HOGENOM" id="CLU_034522_0_0_1"/>
<sequence>MADTWYEVKQAKAENRYELVLSGADVSKRISENGLDMSIFTLINLNFLEISKTTLPTLPDHVADLSNLMQLVLHSNELKTLPSAIGKLTKLKILDVSRNGLTELPIEICSLTLMQRLNLSGNQLSRLPDDFGQLNKLITLNVSQNQLEEFPINCTGEFNFLTELNAKSNKVKNIPSNIHNLSCIKMLDLEENGIKVVPGELADCGKLKELNLKGNALNDKRLKKMVDQCHSKQVLEYIRAHCPKESADSAQKSKSKTKKGGKSKGKDNSEVDQVLDVLEVLHLGDETPVVTMMDAVKDIRPHILCCILRNVDLVTENKFKKFIALQSKLHDNECEKRNSATIATHDLAKIQANLIYDALPPNEIKLVPLLGQKEVNGLEFYNQLRKEADALRKEKKRNTYSGIHKYLYLLDGKSLYPCLKLEKNGPVISLPPITNSDVTKITTETTDILVEVTSSSSLAICKKVLDVLLHSTLQLGVGQNGCQNGDTVDEEVPNLLKVEQVKIVDKIGQLRAVYPSRTDLQLQNVRIMRNFD</sequence>
<dbReference type="GO" id="GO:0004826">
    <property type="term" value="F:phenylalanine-tRNA ligase activity"/>
    <property type="evidence" value="ECO:0007669"/>
    <property type="project" value="InterPro"/>
</dbReference>
<evidence type="ECO:0000256" key="2">
    <source>
        <dbReference type="ARBA" id="ARBA00022737"/>
    </source>
</evidence>
<proteinExistence type="predicted"/>
<evidence type="ECO:0000256" key="3">
    <source>
        <dbReference type="SAM" id="MobiDB-lite"/>
    </source>
</evidence>
<dbReference type="InterPro" id="IPR003591">
    <property type="entry name" value="Leu-rich_rpt_typical-subtyp"/>
</dbReference>
<dbReference type="EMBL" id="JH431968">
    <property type="status" value="NOT_ANNOTATED_CDS"/>
    <property type="molecule type" value="Genomic_DNA"/>
</dbReference>
<dbReference type="InterPro" id="IPR020825">
    <property type="entry name" value="Phe-tRNA_synthase-like_B3/B4"/>
</dbReference>
<dbReference type="eggNOG" id="KOG2472">
    <property type="taxonomic scope" value="Eukaryota"/>
</dbReference>
<dbReference type="EnsemblMetazoa" id="SMAR010200-RA">
    <property type="protein sequence ID" value="SMAR010200-PA"/>
    <property type="gene ID" value="SMAR010200"/>
</dbReference>
<dbReference type="PhylomeDB" id="T1J910"/>
<dbReference type="AlphaFoldDB" id="T1J910"/>
<dbReference type="PANTHER" id="PTHR10947">
    <property type="entry name" value="PHENYLALANYL-TRNA SYNTHETASE BETA CHAIN AND LEUCINE-RICH REPEAT-CONTAINING PROTEIN 47"/>
    <property type="match status" value="1"/>
</dbReference>
<dbReference type="GO" id="GO:0006432">
    <property type="term" value="P:phenylalanyl-tRNA aminoacylation"/>
    <property type="evidence" value="ECO:0007669"/>
    <property type="project" value="InterPro"/>
</dbReference>
<evidence type="ECO:0000313" key="6">
    <source>
        <dbReference type="Proteomes" id="UP000014500"/>
    </source>
</evidence>
<dbReference type="InterPro" id="IPR055414">
    <property type="entry name" value="LRR_R13L4/SHOC2-like"/>
</dbReference>
<dbReference type="SUPFAM" id="SSF52058">
    <property type="entry name" value="L domain-like"/>
    <property type="match status" value="1"/>
</dbReference>
<dbReference type="STRING" id="126957.T1J910"/>
<name>T1J910_STRMM</name>
<dbReference type="InterPro" id="IPR005146">
    <property type="entry name" value="B3/B4_tRNA-bd"/>
</dbReference>
<evidence type="ECO:0000256" key="1">
    <source>
        <dbReference type="ARBA" id="ARBA00022614"/>
    </source>
</evidence>
<dbReference type="Gene3D" id="3.80.10.10">
    <property type="entry name" value="Ribonuclease Inhibitor"/>
    <property type="match status" value="1"/>
</dbReference>
<dbReference type="InterPro" id="IPR032675">
    <property type="entry name" value="LRR_dom_sf"/>
</dbReference>
<dbReference type="OMA" id="YDVKPPT"/>
<feature type="domain" description="B3/B4 tRNA-binding" evidence="4">
    <location>
        <begin position="299"/>
        <end position="477"/>
    </location>
</feature>
<dbReference type="Gene3D" id="3.50.40.10">
    <property type="entry name" value="Phenylalanyl-trna Synthetase, Chain B, domain 3"/>
    <property type="match status" value="1"/>
</dbReference>
<dbReference type="Pfam" id="PF23598">
    <property type="entry name" value="LRR_14"/>
    <property type="match status" value="1"/>
</dbReference>
<dbReference type="SMART" id="SM00873">
    <property type="entry name" value="B3_4"/>
    <property type="match status" value="1"/>
</dbReference>
<organism evidence="5 6">
    <name type="scientific">Strigamia maritima</name>
    <name type="common">European centipede</name>
    <name type="synonym">Geophilus maritimus</name>
    <dbReference type="NCBI Taxonomy" id="126957"/>
    <lineage>
        <taxon>Eukaryota</taxon>
        <taxon>Metazoa</taxon>
        <taxon>Ecdysozoa</taxon>
        <taxon>Arthropoda</taxon>
        <taxon>Myriapoda</taxon>
        <taxon>Chilopoda</taxon>
        <taxon>Pleurostigmophora</taxon>
        <taxon>Geophilomorpha</taxon>
        <taxon>Linotaeniidae</taxon>
        <taxon>Strigamia</taxon>
    </lineage>
</organism>
<keyword evidence="6" id="KW-1185">Reference proteome</keyword>
<feature type="region of interest" description="Disordered" evidence="3">
    <location>
        <begin position="246"/>
        <end position="268"/>
    </location>
</feature>
<keyword evidence="1" id="KW-0433">Leucine-rich repeat</keyword>
<reference evidence="6" key="1">
    <citation type="submission" date="2011-05" db="EMBL/GenBank/DDBJ databases">
        <authorList>
            <person name="Richards S.R."/>
            <person name="Qu J."/>
            <person name="Jiang H."/>
            <person name="Jhangiani S.N."/>
            <person name="Agravi P."/>
            <person name="Goodspeed R."/>
            <person name="Gross S."/>
            <person name="Mandapat C."/>
            <person name="Jackson L."/>
            <person name="Mathew T."/>
            <person name="Pu L."/>
            <person name="Thornton R."/>
            <person name="Saada N."/>
            <person name="Wilczek-Boney K.B."/>
            <person name="Lee S."/>
            <person name="Kovar C."/>
            <person name="Wu Y."/>
            <person name="Scherer S.E."/>
            <person name="Worley K.C."/>
            <person name="Muzny D.M."/>
            <person name="Gibbs R."/>
        </authorList>
    </citation>
    <scope>NUCLEOTIDE SEQUENCE</scope>
    <source>
        <strain evidence="6">Brora</strain>
    </source>
</reference>
<dbReference type="SMART" id="SM00364">
    <property type="entry name" value="LRR_BAC"/>
    <property type="match status" value="5"/>
</dbReference>